<name>A0A6S6RYL8_9BACT</name>
<organism evidence="1">
    <name type="scientific">uncultured Sulfurovum sp</name>
    <dbReference type="NCBI Taxonomy" id="269237"/>
    <lineage>
        <taxon>Bacteria</taxon>
        <taxon>Pseudomonadati</taxon>
        <taxon>Campylobacterota</taxon>
        <taxon>Epsilonproteobacteria</taxon>
        <taxon>Campylobacterales</taxon>
        <taxon>Sulfurovaceae</taxon>
        <taxon>Sulfurovum</taxon>
        <taxon>environmental samples</taxon>
    </lineage>
</organism>
<evidence type="ECO:0000313" key="1">
    <source>
        <dbReference type="EMBL" id="CAA6802210.1"/>
    </source>
</evidence>
<dbReference type="EMBL" id="CACVAU010000006">
    <property type="protein sequence ID" value="CAA6802210.1"/>
    <property type="molecule type" value="Genomic_DNA"/>
</dbReference>
<sequence length="54" mass="6023">MSNCNIQQLYRFNEVRHLIGSTTNIFKYNNCIGSILEGGGVIGYIILDLNTTTV</sequence>
<gene>
    <name evidence="1" type="ORF">HELGO_WM10523</name>
</gene>
<dbReference type="AlphaFoldDB" id="A0A6S6RYL8"/>
<protein>
    <submittedName>
        <fullName evidence="1">Uncharacterized protein</fullName>
    </submittedName>
</protein>
<proteinExistence type="predicted"/>
<accession>A0A6S6RYL8</accession>
<reference evidence="1" key="1">
    <citation type="submission" date="2020-01" db="EMBL/GenBank/DDBJ databases">
        <authorList>
            <person name="Meier V. D."/>
            <person name="Meier V D."/>
        </authorList>
    </citation>
    <scope>NUCLEOTIDE SEQUENCE</scope>
    <source>
        <strain evidence="1">HLG_WM_MAG_05</strain>
    </source>
</reference>